<reference evidence="2" key="1">
    <citation type="journal article" date="2022" name="Mol. Ecol. Resour.">
        <title>The genomes of chicory, endive, great burdock and yacon provide insights into Asteraceae palaeo-polyploidization history and plant inulin production.</title>
        <authorList>
            <person name="Fan W."/>
            <person name="Wang S."/>
            <person name="Wang H."/>
            <person name="Wang A."/>
            <person name="Jiang F."/>
            <person name="Liu H."/>
            <person name="Zhao H."/>
            <person name="Xu D."/>
            <person name="Zhang Y."/>
        </authorList>
    </citation>
    <scope>NUCLEOTIDE SEQUENCE [LARGE SCALE GENOMIC DNA]</scope>
    <source>
        <strain evidence="2">cv. Niubang</strain>
    </source>
</reference>
<accession>A0ACB9CQ29</accession>
<reference evidence="1 2" key="2">
    <citation type="journal article" date="2022" name="Mol. Ecol. Resour.">
        <title>The genomes of chicory, endive, great burdock and yacon provide insights into Asteraceae paleo-polyploidization history and plant inulin production.</title>
        <authorList>
            <person name="Fan W."/>
            <person name="Wang S."/>
            <person name="Wang H."/>
            <person name="Wang A."/>
            <person name="Jiang F."/>
            <person name="Liu H."/>
            <person name="Zhao H."/>
            <person name="Xu D."/>
            <person name="Zhang Y."/>
        </authorList>
    </citation>
    <scope>NUCLEOTIDE SEQUENCE [LARGE SCALE GENOMIC DNA]</scope>
    <source>
        <strain evidence="2">cv. Niubang</strain>
    </source>
</reference>
<dbReference type="Proteomes" id="UP001055879">
    <property type="component" value="Linkage Group LG04"/>
</dbReference>
<keyword evidence="2" id="KW-1185">Reference proteome</keyword>
<evidence type="ECO:0000313" key="1">
    <source>
        <dbReference type="EMBL" id="KAI3736167.1"/>
    </source>
</evidence>
<proteinExistence type="predicted"/>
<dbReference type="EMBL" id="CM042050">
    <property type="protein sequence ID" value="KAI3736167.1"/>
    <property type="molecule type" value="Genomic_DNA"/>
</dbReference>
<comment type="caution">
    <text evidence="1">The sequence shown here is derived from an EMBL/GenBank/DDBJ whole genome shotgun (WGS) entry which is preliminary data.</text>
</comment>
<gene>
    <name evidence="1" type="ORF">L6452_15701</name>
</gene>
<organism evidence="1 2">
    <name type="scientific">Arctium lappa</name>
    <name type="common">Greater burdock</name>
    <name type="synonym">Lappa major</name>
    <dbReference type="NCBI Taxonomy" id="4217"/>
    <lineage>
        <taxon>Eukaryota</taxon>
        <taxon>Viridiplantae</taxon>
        <taxon>Streptophyta</taxon>
        <taxon>Embryophyta</taxon>
        <taxon>Tracheophyta</taxon>
        <taxon>Spermatophyta</taxon>
        <taxon>Magnoliopsida</taxon>
        <taxon>eudicotyledons</taxon>
        <taxon>Gunneridae</taxon>
        <taxon>Pentapetalae</taxon>
        <taxon>asterids</taxon>
        <taxon>campanulids</taxon>
        <taxon>Asterales</taxon>
        <taxon>Asteraceae</taxon>
        <taxon>Carduoideae</taxon>
        <taxon>Cardueae</taxon>
        <taxon>Arctiinae</taxon>
        <taxon>Arctium</taxon>
    </lineage>
</organism>
<protein>
    <submittedName>
        <fullName evidence="1">Uncharacterized protein</fullName>
    </submittedName>
</protein>
<name>A0ACB9CQ29_ARCLA</name>
<evidence type="ECO:0000313" key="2">
    <source>
        <dbReference type="Proteomes" id="UP001055879"/>
    </source>
</evidence>
<sequence length="170" mass="18694">MDAGGASGLSVGFGALGCQYLEHDQDFVIYCRTYSKRARIAIPCFPISGGGPVVCYQVDQDKKLAHLDQRATPLEPPPVLEPTYLSTSLVSSQDEDVYTSALNMPSYWGLPTSTTCPFKSDHLALTLNWHPEGVENDALPIDGYEKHSQTTIIAYKTARRNSSYRQEGCD</sequence>